<dbReference type="GO" id="GO:0016020">
    <property type="term" value="C:membrane"/>
    <property type="evidence" value="ECO:0007669"/>
    <property type="project" value="UniProtKB-SubCell"/>
</dbReference>
<dbReference type="InterPro" id="IPR020846">
    <property type="entry name" value="MFS_dom"/>
</dbReference>
<dbReference type="NCBIfam" id="TIGR00879">
    <property type="entry name" value="SP"/>
    <property type="match status" value="1"/>
</dbReference>
<evidence type="ECO:0000313" key="11">
    <source>
        <dbReference type="Proteomes" id="UP000064893"/>
    </source>
</evidence>
<name>A0A0S2I269_9BACT</name>
<evidence type="ECO:0000256" key="5">
    <source>
        <dbReference type="ARBA" id="ARBA00022989"/>
    </source>
</evidence>
<dbReference type="EMBL" id="CP013118">
    <property type="protein sequence ID" value="ALO16438.1"/>
    <property type="molecule type" value="Genomic_DNA"/>
</dbReference>
<dbReference type="Gene3D" id="1.20.1250.20">
    <property type="entry name" value="MFS general substrate transporter like domains"/>
    <property type="match status" value="3"/>
</dbReference>
<evidence type="ECO:0000256" key="8">
    <source>
        <dbReference type="SAM" id="Phobius"/>
    </source>
</evidence>
<dbReference type="PANTHER" id="PTHR48020:SF12">
    <property type="entry name" value="PROTON MYO-INOSITOL COTRANSPORTER"/>
    <property type="match status" value="1"/>
</dbReference>
<proteinExistence type="inferred from homology"/>
<feature type="transmembrane region" description="Helical" evidence="8">
    <location>
        <begin position="77"/>
        <end position="96"/>
    </location>
</feature>
<feature type="transmembrane region" description="Helical" evidence="8">
    <location>
        <begin position="12"/>
        <end position="35"/>
    </location>
</feature>
<feature type="transmembrane region" description="Helical" evidence="8">
    <location>
        <begin position="298"/>
        <end position="320"/>
    </location>
</feature>
<dbReference type="PROSITE" id="PS00216">
    <property type="entry name" value="SUGAR_TRANSPORT_1"/>
    <property type="match status" value="1"/>
</dbReference>
<dbReference type="InterPro" id="IPR003663">
    <property type="entry name" value="Sugar/inositol_transpt"/>
</dbReference>
<accession>A0A0S2I269</accession>
<dbReference type="PRINTS" id="PR00171">
    <property type="entry name" value="SUGRTRNSPORT"/>
</dbReference>
<evidence type="ECO:0000313" key="10">
    <source>
        <dbReference type="EMBL" id="ALO16438.1"/>
    </source>
</evidence>
<gene>
    <name evidence="10" type="primary">xylE_1</name>
    <name evidence="10" type="ORF">L21SP5_02818</name>
</gene>
<dbReference type="GO" id="GO:0022857">
    <property type="term" value="F:transmembrane transporter activity"/>
    <property type="evidence" value="ECO:0007669"/>
    <property type="project" value="InterPro"/>
</dbReference>
<evidence type="ECO:0000256" key="4">
    <source>
        <dbReference type="ARBA" id="ARBA00022692"/>
    </source>
</evidence>
<dbReference type="RefSeq" id="WP_057953808.1">
    <property type="nucleotide sequence ID" value="NZ_CP013118.1"/>
</dbReference>
<protein>
    <submittedName>
        <fullName evidence="10">D-xylose transporter</fullName>
    </submittedName>
</protein>
<dbReference type="Pfam" id="PF00083">
    <property type="entry name" value="Sugar_tr"/>
    <property type="match status" value="2"/>
</dbReference>
<keyword evidence="3 7" id="KW-0813">Transport</keyword>
<dbReference type="SUPFAM" id="SSF103473">
    <property type="entry name" value="MFS general substrate transporter"/>
    <property type="match status" value="1"/>
</dbReference>
<keyword evidence="5 8" id="KW-1133">Transmembrane helix</keyword>
<feature type="transmembrane region" description="Helical" evidence="8">
    <location>
        <begin position="178"/>
        <end position="199"/>
    </location>
</feature>
<dbReference type="PANTHER" id="PTHR48020">
    <property type="entry name" value="PROTON MYO-INOSITOL COTRANSPORTER"/>
    <property type="match status" value="1"/>
</dbReference>
<evidence type="ECO:0000256" key="1">
    <source>
        <dbReference type="ARBA" id="ARBA00004141"/>
    </source>
</evidence>
<dbReference type="PATRIC" id="fig|1307839.3.peg.2960"/>
<dbReference type="InterPro" id="IPR050814">
    <property type="entry name" value="Myo-inositol_Transporter"/>
</dbReference>
<evidence type="ECO:0000259" key="9">
    <source>
        <dbReference type="PROSITE" id="PS50850"/>
    </source>
</evidence>
<feature type="transmembrane region" description="Helical" evidence="8">
    <location>
        <begin position="102"/>
        <end position="124"/>
    </location>
</feature>
<evidence type="ECO:0000256" key="6">
    <source>
        <dbReference type="ARBA" id="ARBA00023136"/>
    </source>
</evidence>
<dbReference type="STRING" id="1307839.L21SP5_02818"/>
<feature type="transmembrane region" description="Helical" evidence="8">
    <location>
        <begin position="414"/>
        <end position="439"/>
    </location>
</feature>
<dbReference type="InterPro" id="IPR005829">
    <property type="entry name" value="Sugar_transporter_CS"/>
</dbReference>
<evidence type="ECO:0000256" key="2">
    <source>
        <dbReference type="ARBA" id="ARBA00010992"/>
    </source>
</evidence>
<feature type="transmembrane region" description="Helical" evidence="8">
    <location>
        <begin position="47"/>
        <end position="65"/>
    </location>
</feature>
<dbReference type="InterPro" id="IPR036259">
    <property type="entry name" value="MFS_trans_sf"/>
</dbReference>
<keyword evidence="4 8" id="KW-0812">Transmembrane</keyword>
<feature type="transmembrane region" description="Helical" evidence="8">
    <location>
        <begin position="482"/>
        <end position="502"/>
    </location>
</feature>
<dbReference type="PROSITE" id="PS00217">
    <property type="entry name" value="SUGAR_TRANSPORT_2"/>
    <property type="match status" value="1"/>
</dbReference>
<dbReference type="AlphaFoldDB" id="A0A0S2I269"/>
<feature type="transmembrane region" description="Helical" evidence="8">
    <location>
        <begin position="257"/>
        <end position="286"/>
    </location>
</feature>
<dbReference type="Proteomes" id="UP000064893">
    <property type="component" value="Chromosome"/>
</dbReference>
<evidence type="ECO:0000256" key="3">
    <source>
        <dbReference type="ARBA" id="ARBA00022448"/>
    </source>
</evidence>
<feature type="transmembrane region" description="Helical" evidence="8">
    <location>
        <begin position="327"/>
        <end position="347"/>
    </location>
</feature>
<evidence type="ECO:0000256" key="7">
    <source>
        <dbReference type="RuleBase" id="RU003346"/>
    </source>
</evidence>
<dbReference type="PROSITE" id="PS50850">
    <property type="entry name" value="MFS"/>
    <property type="match status" value="1"/>
</dbReference>
<reference evidence="10 11" key="1">
    <citation type="submission" date="2015-11" db="EMBL/GenBank/DDBJ databases">
        <title>Description and complete genome sequence of a novel strain predominating in hypersaline microbial mats and representing a new family of the Bacteriodetes phylum.</title>
        <authorList>
            <person name="Spring S."/>
            <person name="Bunk B."/>
            <person name="Sproer C."/>
            <person name="Klenk H.-P."/>
        </authorList>
    </citation>
    <scope>NUCLEOTIDE SEQUENCE [LARGE SCALE GENOMIC DNA]</scope>
    <source>
        <strain evidence="10 11">L21-Spi-D4</strain>
    </source>
</reference>
<dbReference type="KEGG" id="blq:L21SP5_02818"/>
<sequence>MTQEQKYTIKISLIVALGGFLMGFDASVISGVIKFIEPEFALSKLELGWAVSSLTLTSTLAMMVAGPLSTKFGRKPVLKIAASLYAVSALGSALAPDFITLVIARMIGGFGVGASLIIAPMYIAEICPPGMRGRMVSFNQLNIVTGISVAFFTNYLILQLSQSDSAWIQTLGIDVHQWRWMLGLEGIPAVIYFGLLFGVPESPRWLIMKSRSTLALQILKKVSSEAQALKDLAAVKESIKTRTVKKRAKLSELFKPALRLVLLIGIVVAILQQITGINSVFFYAPMIFEQTGIGTDAAFSQAILVGLTNLVFTILAIMFIDRFGRKALLIFGFSGIAISMFLLSYGFSSATYKLTPQAVETLPGHVDKAKTAGMLNVTYHSDIEFKDAVEENFGNIISKKVEADLITASINMNAWLILLSIIGFVASFAISIGPVMWVLFSELFPNTIRGIAVSFTGFINSSVSFLVQLVFPWELATIGNAWTFFIYGLFAALGLIFVLIVLPETKNKSLEELEAILVPTDKQKLN</sequence>
<keyword evidence="11" id="KW-1185">Reference proteome</keyword>
<dbReference type="OrthoDB" id="9783823at2"/>
<comment type="subcellular location">
    <subcellularLocation>
        <location evidence="1">Membrane</location>
        <topology evidence="1">Multi-pass membrane protein</topology>
    </subcellularLocation>
</comment>
<keyword evidence="6 8" id="KW-0472">Membrane</keyword>
<feature type="transmembrane region" description="Helical" evidence="8">
    <location>
        <begin position="451"/>
        <end position="470"/>
    </location>
</feature>
<organism evidence="10 11">
    <name type="scientific">Salinivirga cyanobacteriivorans</name>
    <dbReference type="NCBI Taxonomy" id="1307839"/>
    <lineage>
        <taxon>Bacteria</taxon>
        <taxon>Pseudomonadati</taxon>
        <taxon>Bacteroidota</taxon>
        <taxon>Bacteroidia</taxon>
        <taxon>Bacteroidales</taxon>
        <taxon>Salinivirgaceae</taxon>
        <taxon>Salinivirga</taxon>
    </lineage>
</organism>
<feature type="transmembrane region" description="Helical" evidence="8">
    <location>
        <begin position="136"/>
        <end position="158"/>
    </location>
</feature>
<feature type="domain" description="Major facilitator superfamily (MFS) profile" evidence="9">
    <location>
        <begin position="11"/>
        <end position="506"/>
    </location>
</feature>
<dbReference type="InterPro" id="IPR005828">
    <property type="entry name" value="MFS_sugar_transport-like"/>
</dbReference>
<comment type="similarity">
    <text evidence="2 7">Belongs to the major facilitator superfamily. Sugar transporter (TC 2.A.1.1) family.</text>
</comment>